<evidence type="ECO:0000313" key="4">
    <source>
        <dbReference type="Proteomes" id="UP000092634"/>
    </source>
</evidence>
<evidence type="ECO:0000259" key="2">
    <source>
        <dbReference type="Pfam" id="PF21726"/>
    </source>
</evidence>
<organism evidence="3 4">
    <name type="scientific">Janthinobacterium lividum</name>
    <dbReference type="NCBI Taxonomy" id="29581"/>
    <lineage>
        <taxon>Bacteria</taxon>
        <taxon>Pseudomonadati</taxon>
        <taxon>Pseudomonadota</taxon>
        <taxon>Betaproteobacteria</taxon>
        <taxon>Burkholderiales</taxon>
        <taxon>Oxalobacteraceae</taxon>
        <taxon>Janthinobacterium</taxon>
    </lineage>
</organism>
<protein>
    <recommendedName>
        <fullName evidence="2">DUF6862 domain-containing protein</fullName>
    </recommendedName>
</protein>
<dbReference type="Pfam" id="PF21726">
    <property type="entry name" value="DUF6862"/>
    <property type="match status" value="1"/>
</dbReference>
<sequence length="327" mass="33050">MTNVGGEKDAKTAGLPSMVALSENASSTTRSGISGGTLVITDDAAQRAATGKGADEAIAGVNRDVTTGVDSSGKIGNNFDKAALQATMDVTAAFAAAAAEKLGTYASDKLKEAEVLAAEAHNLRETDPERSAELMRQSDDLTKNWKEDGLARVALHTAIGGLAGGANGALGAGAAALSTDSIAKQLKQLDMPETLRDALTLAAGAAVGAAAGGATGAAAAANEVANNYLKHEEILELGQQEAACDGGKGNADACEKANKLRLTSADRDAELAACTGNNGAKCEELRSLVLGSVMGIVQQRDGHSDENYILESNRTFDIAISSGSTDG</sequence>
<accession>A0A1E8PMS7</accession>
<feature type="region of interest" description="Disordered" evidence="1">
    <location>
        <begin position="1"/>
        <end position="35"/>
    </location>
</feature>
<dbReference type="Proteomes" id="UP000092634">
    <property type="component" value="Unassembled WGS sequence"/>
</dbReference>
<feature type="domain" description="DUF6862" evidence="2">
    <location>
        <begin position="232"/>
        <end position="289"/>
    </location>
</feature>
<feature type="compositionally biased region" description="Basic and acidic residues" evidence="1">
    <location>
        <begin position="1"/>
        <end position="11"/>
    </location>
</feature>
<gene>
    <name evidence="3" type="ORF">BA896_022965</name>
</gene>
<evidence type="ECO:0000313" key="3">
    <source>
        <dbReference type="EMBL" id="OFJ47603.1"/>
    </source>
</evidence>
<evidence type="ECO:0000256" key="1">
    <source>
        <dbReference type="SAM" id="MobiDB-lite"/>
    </source>
</evidence>
<comment type="caution">
    <text evidence="3">The sequence shown here is derived from an EMBL/GenBank/DDBJ whole genome shotgun (WGS) entry which is preliminary data.</text>
</comment>
<proteinExistence type="predicted"/>
<dbReference type="EMBL" id="MAQB02000002">
    <property type="protein sequence ID" value="OFJ47603.1"/>
    <property type="molecule type" value="Genomic_DNA"/>
</dbReference>
<name>A0A1E8PMS7_9BURK</name>
<dbReference type="InterPro" id="IPR049271">
    <property type="entry name" value="DUF6862"/>
</dbReference>
<dbReference type="AlphaFoldDB" id="A0A1E8PMS7"/>
<reference evidence="3 4" key="1">
    <citation type="submission" date="2016-10" db="EMBL/GenBank/DDBJ databases">
        <title>Updated version of Genome Assembly of Janthinobacterium lividum ERGS5:01.</title>
        <authorList>
            <person name="Kumar R."/>
            <person name="Acharya V."/>
            <person name="Singh D."/>
        </authorList>
    </citation>
    <scope>NUCLEOTIDE SEQUENCE [LARGE SCALE GENOMIC DNA]</scope>
    <source>
        <strain evidence="3 4">ERGS5:01</strain>
    </source>
</reference>